<evidence type="ECO:0000256" key="1">
    <source>
        <dbReference type="SAM" id="Phobius"/>
    </source>
</evidence>
<keyword evidence="1" id="KW-0812">Transmembrane</keyword>
<organism evidence="2">
    <name type="scientific">Faxonius propinquus nudivirus</name>
    <dbReference type="NCBI Taxonomy" id="3139431"/>
    <lineage>
        <taxon>Viruses</taxon>
        <taxon>Viruses incertae sedis</taxon>
        <taxon>Naldaviricetes</taxon>
        <taxon>Lefavirales</taxon>
        <taxon>Nudiviridae</taxon>
    </lineage>
</organism>
<accession>A0AAU8GCY6</accession>
<reference evidence="2" key="1">
    <citation type="submission" date="2024-06" db="EMBL/GenBank/DDBJ databases">
        <title>North American crayfish harbour diverse members of the Nudiviridae.</title>
        <authorList>
            <person name="Stratton C."/>
            <person name="Bojko J."/>
        </authorList>
    </citation>
    <scope>NUCLEOTIDE SEQUENCE</scope>
    <source>
        <strain evidence="2">142H</strain>
    </source>
</reference>
<sequence length="69" mass="8547">MKLQTQLNFILFFLIILYNIDHYIVYYNIYDIQLILFFIFEISYIYVSLLFVLIILDNYFICFINVQNN</sequence>
<gene>
    <name evidence="2" type="ORF">FpNV_083</name>
</gene>
<keyword evidence="1" id="KW-1133">Transmembrane helix</keyword>
<dbReference type="EMBL" id="PP955094">
    <property type="protein sequence ID" value="XCH39328.1"/>
    <property type="molecule type" value="Genomic_DNA"/>
</dbReference>
<proteinExistence type="predicted"/>
<keyword evidence="1" id="KW-0472">Membrane</keyword>
<protein>
    <submittedName>
        <fullName evidence="2">Uncharacterized protein</fullName>
    </submittedName>
</protein>
<evidence type="ECO:0000313" key="2">
    <source>
        <dbReference type="EMBL" id="XCH39328.1"/>
    </source>
</evidence>
<name>A0AAU8GCY6_9VIRU</name>
<feature type="transmembrane region" description="Helical" evidence="1">
    <location>
        <begin position="32"/>
        <end position="56"/>
    </location>
</feature>
<feature type="transmembrane region" description="Helical" evidence="1">
    <location>
        <begin position="7"/>
        <end position="26"/>
    </location>
</feature>